<feature type="transmembrane region" description="Helical" evidence="6">
    <location>
        <begin position="512"/>
        <end position="532"/>
    </location>
</feature>
<dbReference type="STRING" id="6248.A0A0K0EHD2"/>
<dbReference type="GO" id="GO:0071578">
    <property type="term" value="P:zinc ion import across plasma membrane"/>
    <property type="evidence" value="ECO:0007669"/>
    <property type="project" value="TreeGrafter"/>
</dbReference>
<dbReference type="WBParaSite" id="TCONS_00000816.p1">
    <property type="protein sequence ID" value="TCONS_00000816.p1"/>
    <property type="gene ID" value="XLOC_000785"/>
</dbReference>
<feature type="transmembrane region" description="Helical" evidence="6">
    <location>
        <begin position="50"/>
        <end position="71"/>
    </location>
</feature>
<comment type="similarity">
    <text evidence="2">Belongs to the ZIP transporter (TC 2.A.5) family.</text>
</comment>
<dbReference type="WBParaSite" id="SSTP_0000888900.1">
    <property type="protein sequence ID" value="SSTP_0000888900.1"/>
    <property type="gene ID" value="SSTP_0000888900"/>
</dbReference>
<evidence type="ECO:0000256" key="2">
    <source>
        <dbReference type="ARBA" id="ARBA00006939"/>
    </source>
</evidence>
<dbReference type="InterPro" id="IPR050799">
    <property type="entry name" value="ZIP_Transporter"/>
</dbReference>
<keyword evidence="7" id="KW-1185">Reference proteome</keyword>
<evidence type="ECO:0000313" key="8">
    <source>
        <dbReference type="WBParaSite" id="SSTP_0000888900.1"/>
    </source>
</evidence>
<keyword evidence="4 6" id="KW-1133">Transmembrane helix</keyword>
<keyword evidence="5 6" id="KW-0472">Membrane</keyword>
<dbReference type="AlphaFoldDB" id="A0A0K0EHD2"/>
<comment type="subcellular location">
    <subcellularLocation>
        <location evidence="1">Membrane</location>
        <topology evidence="1">Multi-pass membrane protein</topology>
    </subcellularLocation>
</comment>
<evidence type="ECO:0000256" key="1">
    <source>
        <dbReference type="ARBA" id="ARBA00004141"/>
    </source>
</evidence>
<proteinExistence type="inferred from homology"/>
<evidence type="ECO:0000256" key="4">
    <source>
        <dbReference type="ARBA" id="ARBA00022989"/>
    </source>
</evidence>
<evidence type="ECO:0000256" key="3">
    <source>
        <dbReference type="ARBA" id="ARBA00022692"/>
    </source>
</evidence>
<feature type="transmembrane region" description="Helical" evidence="6">
    <location>
        <begin position="123"/>
        <end position="144"/>
    </location>
</feature>
<organism evidence="8">
    <name type="scientific">Strongyloides stercoralis</name>
    <name type="common">Threadworm</name>
    <dbReference type="NCBI Taxonomy" id="6248"/>
    <lineage>
        <taxon>Eukaryota</taxon>
        <taxon>Metazoa</taxon>
        <taxon>Ecdysozoa</taxon>
        <taxon>Nematoda</taxon>
        <taxon>Chromadorea</taxon>
        <taxon>Rhabditida</taxon>
        <taxon>Tylenchina</taxon>
        <taxon>Panagrolaimomorpha</taxon>
        <taxon>Strongyloidoidea</taxon>
        <taxon>Strongyloididae</taxon>
        <taxon>Strongyloides</taxon>
    </lineage>
</organism>
<dbReference type="PANTHER" id="PTHR12191">
    <property type="entry name" value="SOLUTE CARRIER FAMILY 39"/>
    <property type="match status" value="1"/>
</dbReference>
<dbReference type="GO" id="GO:0005886">
    <property type="term" value="C:plasma membrane"/>
    <property type="evidence" value="ECO:0007669"/>
    <property type="project" value="TreeGrafter"/>
</dbReference>
<dbReference type="GO" id="GO:0140410">
    <property type="term" value="F:monoatomic cation:bicarbonate symporter activity"/>
    <property type="evidence" value="ECO:0007669"/>
    <property type="project" value="TreeGrafter"/>
</dbReference>
<feature type="transmembrane region" description="Helical" evidence="6">
    <location>
        <begin position="83"/>
        <end position="103"/>
    </location>
</feature>
<accession>A0A0K0EHD2</accession>
<feature type="transmembrane region" description="Helical" evidence="6">
    <location>
        <begin position="441"/>
        <end position="461"/>
    </location>
</feature>
<name>A0A0K0EHD2_STRER</name>
<dbReference type="InterPro" id="IPR003689">
    <property type="entry name" value="ZIP"/>
</dbReference>
<dbReference type="PANTHER" id="PTHR12191:SF32">
    <property type="entry name" value="ZRT (ZRT), IRT- (IRT-) LIKE PROTEIN TRANSPORTER"/>
    <property type="match status" value="1"/>
</dbReference>
<evidence type="ECO:0000256" key="6">
    <source>
        <dbReference type="SAM" id="Phobius"/>
    </source>
</evidence>
<protein>
    <submittedName>
        <fullName evidence="8">Zinc/iron permease</fullName>
    </submittedName>
</protein>
<reference evidence="8" key="1">
    <citation type="submission" date="2015-08" db="UniProtKB">
        <authorList>
            <consortium name="WormBaseParasite"/>
        </authorList>
    </citation>
    <scope>IDENTIFICATION</scope>
</reference>
<dbReference type="Pfam" id="PF02535">
    <property type="entry name" value="Zip"/>
    <property type="match status" value="1"/>
</dbReference>
<sequence>MNDTLQLPHLFNINETHLSEHTQALAAAIFPKQFSYDFEEEPEPQLWETWFYGLSLATCSGFAAPIGITLVPLLPKQIYERIMTFLVALGVGAMSASCIFLLIPQAFQITSLHSFRYTHKCWFILIAIYVFFSIDRALQFYVAIKRRRNKRHVHIKAIAAIINPFNNNNKKNKCKINDKKTKSILKNTNTLSNGILDNNDKGQYPNDIKKNPNITVIDVEGDEYDAISLHSKSNECNNQTVTSENDTMYKDTDCVNFYDCKKTSLPSYKSDDDDNDNSIIKKEWQSLQNDLNVATLGNAFVRTLSQRRKVGIIREEQIHLDSITFNRNDNKNIIVNNSNSSNCLPIKNDYDDKTSLDVCVDVVEKKVLNTSSLEISTVVYMILFGGAANNFVDGMSTGAAFSDSIQKGFSIGLAVLSQQFPQELGTLAIMIKSGLGLRKTLLLNLIPIFMGYAGFSAGVILDNINDTFDDEVFAVSAGMYCYIFLGTLIPELRDGFNEILEKSLIEASLVNALQYIGFFTGIGLMYTISIFGND</sequence>
<dbReference type="Proteomes" id="UP000035681">
    <property type="component" value="Unplaced"/>
</dbReference>
<evidence type="ECO:0000313" key="7">
    <source>
        <dbReference type="Proteomes" id="UP000035681"/>
    </source>
</evidence>
<evidence type="ECO:0000256" key="5">
    <source>
        <dbReference type="ARBA" id="ARBA00023136"/>
    </source>
</evidence>
<dbReference type="GO" id="GO:0005385">
    <property type="term" value="F:zinc ion transmembrane transporter activity"/>
    <property type="evidence" value="ECO:0007669"/>
    <property type="project" value="TreeGrafter"/>
</dbReference>
<keyword evidence="3 6" id="KW-0812">Transmembrane</keyword>
<feature type="transmembrane region" description="Helical" evidence="6">
    <location>
        <begin position="473"/>
        <end position="492"/>
    </location>
</feature>
<dbReference type="GO" id="GO:0030003">
    <property type="term" value="P:intracellular monoatomic cation homeostasis"/>
    <property type="evidence" value="ECO:0007669"/>
    <property type="project" value="TreeGrafter"/>
</dbReference>